<dbReference type="RefSeq" id="WP_124737382.1">
    <property type="nucleotide sequence ID" value="NZ_CP034086.1"/>
</dbReference>
<keyword evidence="1" id="KW-0472">Membrane</keyword>
<feature type="domain" description="DUF1214" evidence="2">
    <location>
        <begin position="77"/>
        <end position="174"/>
    </location>
</feature>
<dbReference type="KEGG" id="mros:EHO51_01375"/>
<dbReference type="InterPro" id="IPR012038">
    <property type="entry name" value="UCP009471"/>
</dbReference>
<evidence type="ECO:0000256" key="1">
    <source>
        <dbReference type="SAM" id="Phobius"/>
    </source>
</evidence>
<dbReference type="InterPro" id="IPR037049">
    <property type="entry name" value="DUF1214_C_sf"/>
</dbReference>
<dbReference type="Gene3D" id="2.60.120.600">
    <property type="entry name" value="Domain of unknown function DUF1214, C-terminal domain"/>
    <property type="match status" value="1"/>
</dbReference>
<name>A0A3G8M3K0_9HYPH</name>
<evidence type="ECO:0000259" key="2">
    <source>
        <dbReference type="Pfam" id="PF06742"/>
    </source>
</evidence>
<dbReference type="InterPro" id="IPR010621">
    <property type="entry name" value="DUF1214"/>
</dbReference>
<dbReference type="Proteomes" id="UP000273982">
    <property type="component" value="Chromosome"/>
</dbReference>
<feature type="transmembrane region" description="Helical" evidence="1">
    <location>
        <begin position="12"/>
        <end position="31"/>
    </location>
</feature>
<protein>
    <submittedName>
        <fullName evidence="3">DUF1214 domain-containing protein</fullName>
    </submittedName>
</protein>
<evidence type="ECO:0000313" key="4">
    <source>
        <dbReference type="Proteomes" id="UP000273982"/>
    </source>
</evidence>
<keyword evidence="1" id="KW-0812">Transmembrane</keyword>
<dbReference type="PIRSF" id="PIRSF009471">
    <property type="entry name" value="UCP009471"/>
    <property type="match status" value="1"/>
</dbReference>
<dbReference type="SUPFAM" id="SSF160935">
    <property type="entry name" value="VPA0735-like"/>
    <property type="match status" value="1"/>
</dbReference>
<proteinExistence type="predicted"/>
<dbReference type="EMBL" id="CP034086">
    <property type="protein sequence ID" value="AZG75498.1"/>
    <property type="molecule type" value="Genomic_DNA"/>
</dbReference>
<accession>A0A3G8M3K0</accession>
<sequence length="196" mass="21078">MDLKPYANYLRAASAMIAGVGIGLFATILSLNAGYGFNSLRAGPWTAWPHIGGADIDPYARAVISRSGEAPLGRDQGLAFIARADSNGAPLSAECEYRIIDPLPAARFWTIALANPHGRLLANPTERYGYSSVDVLRKEGGAFEIDVAREARPGNWLSPGEAKDFVVMLRLYDTPLDIESTPDPNSFPKIVKLGCA</sequence>
<reference evidence="3 4" key="1">
    <citation type="submission" date="2018-11" db="EMBL/GenBank/DDBJ databases">
        <title>Genome squencing of methanotrophic bacteria isolated from alkaline groundwater in Korea.</title>
        <authorList>
            <person name="Nguyen L.N."/>
        </authorList>
    </citation>
    <scope>NUCLEOTIDE SEQUENCE [LARGE SCALE GENOMIC DNA]</scope>
    <source>
        <strain evidence="3 4">GW6</strain>
    </source>
</reference>
<dbReference type="PANTHER" id="PTHR36509:SF2">
    <property type="entry name" value="BLL3101 PROTEIN"/>
    <property type="match status" value="1"/>
</dbReference>
<keyword evidence="1" id="KW-1133">Transmembrane helix</keyword>
<gene>
    <name evidence="3" type="ORF">EHO51_01375</name>
</gene>
<dbReference type="PANTHER" id="PTHR36509">
    <property type="entry name" value="BLL3101 PROTEIN"/>
    <property type="match status" value="1"/>
</dbReference>
<dbReference type="Pfam" id="PF06742">
    <property type="entry name" value="DUF1214"/>
    <property type="match status" value="1"/>
</dbReference>
<dbReference type="AlphaFoldDB" id="A0A3G8M3K0"/>
<organism evidence="3 4">
    <name type="scientific">Methylocystis rosea</name>
    <dbReference type="NCBI Taxonomy" id="173366"/>
    <lineage>
        <taxon>Bacteria</taxon>
        <taxon>Pseudomonadati</taxon>
        <taxon>Pseudomonadota</taxon>
        <taxon>Alphaproteobacteria</taxon>
        <taxon>Hyphomicrobiales</taxon>
        <taxon>Methylocystaceae</taxon>
        <taxon>Methylocystis</taxon>
    </lineage>
</organism>
<evidence type="ECO:0000313" key="3">
    <source>
        <dbReference type="EMBL" id="AZG75498.1"/>
    </source>
</evidence>